<dbReference type="SMART" id="SM01162">
    <property type="entry name" value="DUF1771"/>
    <property type="match status" value="1"/>
</dbReference>
<dbReference type="PANTHER" id="PTHR47417">
    <property type="entry name" value="SMR DOMAIN-CONTAINING PROTEIN YPL199C"/>
    <property type="match status" value="1"/>
</dbReference>
<accession>A0A8H7NSE6</accession>
<protein>
    <recommendedName>
        <fullName evidence="2">Smr domain-containing protein</fullName>
    </recommendedName>
</protein>
<dbReference type="InterPro" id="IPR002625">
    <property type="entry name" value="Smr_dom"/>
</dbReference>
<organism evidence="3 4">
    <name type="scientific">Rhodonia placenta</name>
    <dbReference type="NCBI Taxonomy" id="104341"/>
    <lineage>
        <taxon>Eukaryota</taxon>
        <taxon>Fungi</taxon>
        <taxon>Dikarya</taxon>
        <taxon>Basidiomycota</taxon>
        <taxon>Agaricomycotina</taxon>
        <taxon>Agaricomycetes</taxon>
        <taxon>Polyporales</taxon>
        <taxon>Adustoporiaceae</taxon>
        <taxon>Rhodonia</taxon>
    </lineage>
</organism>
<comment type="caution">
    <text evidence="3">The sequence shown here is derived from an EMBL/GenBank/DDBJ whole genome shotgun (WGS) entry which is preliminary data.</text>
</comment>
<evidence type="ECO:0000313" key="3">
    <source>
        <dbReference type="EMBL" id="KAF9799482.1"/>
    </source>
</evidence>
<dbReference type="AlphaFoldDB" id="A0A8H7NSE6"/>
<gene>
    <name evidence="3" type="ORF">IEO21_10555</name>
</gene>
<dbReference type="SMART" id="SM00463">
    <property type="entry name" value="SMR"/>
    <property type="match status" value="1"/>
</dbReference>
<evidence type="ECO:0000259" key="2">
    <source>
        <dbReference type="PROSITE" id="PS50828"/>
    </source>
</evidence>
<evidence type="ECO:0000256" key="1">
    <source>
        <dbReference type="SAM" id="MobiDB-lite"/>
    </source>
</evidence>
<dbReference type="Proteomes" id="UP000639403">
    <property type="component" value="Unassembled WGS sequence"/>
</dbReference>
<dbReference type="Pfam" id="PF08590">
    <property type="entry name" value="DUF1771"/>
    <property type="match status" value="1"/>
</dbReference>
<feature type="domain" description="Smr" evidence="2">
    <location>
        <begin position="158"/>
        <end position="231"/>
    </location>
</feature>
<proteinExistence type="predicted"/>
<evidence type="ECO:0000313" key="4">
    <source>
        <dbReference type="Proteomes" id="UP000639403"/>
    </source>
</evidence>
<feature type="region of interest" description="Disordered" evidence="1">
    <location>
        <begin position="95"/>
        <end position="115"/>
    </location>
</feature>
<dbReference type="SUPFAM" id="SSF160443">
    <property type="entry name" value="SMR domain-like"/>
    <property type="match status" value="1"/>
</dbReference>
<dbReference type="EMBL" id="JADOXO010000902">
    <property type="protein sequence ID" value="KAF9799482.1"/>
    <property type="molecule type" value="Genomic_DNA"/>
</dbReference>
<dbReference type="InterPro" id="IPR053020">
    <property type="entry name" value="Smr_domain_protein"/>
</dbReference>
<reference evidence="3" key="2">
    <citation type="journal article" name="Front. Microbiol.">
        <title>Degradative Capacity of Two Strains of Rhodonia placenta: From Phenotype to Genotype.</title>
        <authorList>
            <person name="Kolle M."/>
            <person name="Horta M.A.C."/>
            <person name="Nowrousian M."/>
            <person name="Ohm R.A."/>
            <person name="Benz J.P."/>
            <person name="Pilgard A."/>
        </authorList>
    </citation>
    <scope>NUCLEOTIDE SEQUENCE</scope>
    <source>
        <strain evidence="3">FPRL280</strain>
    </source>
</reference>
<dbReference type="InterPro" id="IPR013899">
    <property type="entry name" value="DUF1771"/>
</dbReference>
<dbReference type="PROSITE" id="PS50828">
    <property type="entry name" value="SMR"/>
    <property type="match status" value="1"/>
</dbReference>
<dbReference type="InterPro" id="IPR036063">
    <property type="entry name" value="Smr_dom_sf"/>
</dbReference>
<feature type="compositionally biased region" description="Basic and acidic residues" evidence="1">
    <location>
        <begin position="30"/>
        <end position="46"/>
    </location>
</feature>
<reference evidence="3" key="1">
    <citation type="submission" date="2020-11" db="EMBL/GenBank/DDBJ databases">
        <authorList>
            <person name="Koelle M."/>
            <person name="Horta M.A.C."/>
            <person name="Nowrousian M."/>
            <person name="Ohm R.A."/>
            <person name="Benz P."/>
            <person name="Pilgard A."/>
        </authorList>
    </citation>
    <scope>NUCLEOTIDE SEQUENCE</scope>
    <source>
        <strain evidence="3">FPRL280</strain>
    </source>
</reference>
<feature type="compositionally biased region" description="Basic and acidic residues" evidence="1">
    <location>
        <begin position="95"/>
        <end position="104"/>
    </location>
</feature>
<name>A0A8H7NSE6_9APHY</name>
<sequence>MGRRSRPRSYSYRLCPGGLGLSVSAPQTEGQHDIERSQPDTVHGDRPPPYGSVSTTAPADYAYQHVHEDEGITSDLSISELRRKYRGPSTLRAEAQREASKKTQCEQQSDACKHKNPSRAARLEDKARAHAQKAQLLNARACRWIFTDQNQGLPADHVDLHGLFVQEAQRYLDMAIAQARQHGIMTLHVILGTSFDGVAKLKPVVKQRLQHLSLPHSHPKGNTGVIIVDLSL</sequence>
<dbReference type="PANTHER" id="PTHR47417:SF1">
    <property type="entry name" value="SMR DOMAIN-CONTAINING PROTEIN YPL199C"/>
    <property type="match status" value="1"/>
</dbReference>
<dbReference type="Gene3D" id="3.30.1370.110">
    <property type="match status" value="1"/>
</dbReference>
<feature type="region of interest" description="Disordered" evidence="1">
    <location>
        <begin position="1"/>
        <end position="56"/>
    </location>
</feature>
<dbReference type="Pfam" id="PF01713">
    <property type="entry name" value="Smr"/>
    <property type="match status" value="1"/>
</dbReference>